<evidence type="ECO:0000256" key="40">
    <source>
        <dbReference type="PIRSR" id="PIRSR612803-1"/>
    </source>
</evidence>
<evidence type="ECO:0000256" key="21">
    <source>
        <dbReference type="ARBA" id="ARBA00035854"/>
    </source>
</evidence>
<reference evidence="45" key="1">
    <citation type="submission" date="2022-11" db="UniProtKB">
        <authorList>
            <consortium name="WormBaseParasite"/>
        </authorList>
    </citation>
    <scope>IDENTIFICATION</scope>
</reference>
<keyword evidence="18" id="KW-0472">Membrane</keyword>
<comment type="catalytic activity">
    <reaction evidence="21">
        <text>a (3S)-3-hydroxyacyl-CoA = a (2E)-enoyl-CoA + H2O</text>
        <dbReference type="Rhea" id="RHEA:16105"/>
        <dbReference type="ChEBI" id="CHEBI:15377"/>
        <dbReference type="ChEBI" id="CHEBI:57318"/>
        <dbReference type="ChEBI" id="CHEBI:58856"/>
        <dbReference type="EC" id="4.2.1.17"/>
    </reaction>
    <physiologicalReaction direction="right-to-left" evidence="21">
        <dbReference type="Rhea" id="RHEA:16107"/>
    </physiologicalReaction>
</comment>
<dbReference type="Proteomes" id="UP000887581">
    <property type="component" value="Unplaced"/>
</dbReference>
<dbReference type="InterPro" id="IPR001753">
    <property type="entry name" value="Enoyl-CoA_hydra/iso"/>
</dbReference>
<keyword evidence="17" id="KW-0496">Mitochondrion</keyword>
<dbReference type="Pfam" id="PF02737">
    <property type="entry name" value="3HCDH_N"/>
    <property type="match status" value="1"/>
</dbReference>
<evidence type="ECO:0000256" key="24">
    <source>
        <dbReference type="ARBA" id="ARBA00049556"/>
    </source>
</evidence>
<evidence type="ECO:0000313" key="44">
    <source>
        <dbReference type="Proteomes" id="UP000887581"/>
    </source>
</evidence>
<comment type="similarity">
    <text evidence="4">In the central section; belongs to the 3-hydroxyacyl-CoA dehydrogenase family.</text>
</comment>
<comment type="catalytic activity">
    <reaction evidence="28">
        <text>(3S)-hydroxyoctanoyl-CoA = (2E)-octenoyl-CoA + H2O</text>
        <dbReference type="Rhea" id="RHEA:31199"/>
        <dbReference type="ChEBI" id="CHEBI:15377"/>
        <dbReference type="ChEBI" id="CHEBI:62242"/>
        <dbReference type="ChEBI" id="CHEBI:62617"/>
    </reaction>
    <physiologicalReaction direction="right-to-left" evidence="28">
        <dbReference type="Rhea" id="RHEA:31201"/>
    </physiologicalReaction>
</comment>
<comment type="catalytic activity">
    <reaction evidence="23">
        <text>(3S)-hydroxydecanoyl-CoA + NAD(+) = 3-oxodecanoyl-CoA + NADH + H(+)</text>
        <dbReference type="Rhea" id="RHEA:31187"/>
        <dbReference type="ChEBI" id="CHEBI:15378"/>
        <dbReference type="ChEBI" id="CHEBI:57540"/>
        <dbReference type="ChEBI" id="CHEBI:57945"/>
        <dbReference type="ChEBI" id="CHEBI:62548"/>
        <dbReference type="ChEBI" id="CHEBI:62616"/>
    </reaction>
    <physiologicalReaction direction="left-to-right" evidence="23">
        <dbReference type="Rhea" id="RHEA:31188"/>
    </physiologicalReaction>
</comment>
<evidence type="ECO:0000256" key="17">
    <source>
        <dbReference type="ARBA" id="ARBA00023128"/>
    </source>
</evidence>
<dbReference type="Gene3D" id="1.10.1040.50">
    <property type="match status" value="1"/>
</dbReference>
<evidence type="ECO:0000256" key="34">
    <source>
        <dbReference type="ARBA" id="ARBA00052989"/>
    </source>
</evidence>
<comment type="catalytic activity">
    <reaction evidence="25">
        <text>1'-[1,2-di-(9Z,12Z-octadecadienoyl)-sn-glycero-3-phospho]-3'-[1-(9Z,12Z-octadecadienoyl)-sn-glycero-3-phospho]-glycerol + (9Z,12Z)-octadecadienoyl-CoA = 1',3'-bis-[1,2-di-(9Z,12Z-octadecadienoyl)-sn-glycero-3-phospho]-glycerol + CoA</text>
        <dbReference type="Rhea" id="RHEA:43672"/>
        <dbReference type="ChEBI" id="CHEBI:57287"/>
        <dbReference type="ChEBI" id="CHEBI:57383"/>
        <dbReference type="ChEBI" id="CHEBI:83580"/>
        <dbReference type="ChEBI" id="CHEBI:83581"/>
    </reaction>
    <physiologicalReaction direction="left-to-right" evidence="25">
        <dbReference type="Rhea" id="RHEA:43673"/>
    </physiologicalReaction>
</comment>
<evidence type="ECO:0000256" key="33">
    <source>
        <dbReference type="ARBA" id="ARBA00052945"/>
    </source>
</evidence>
<evidence type="ECO:0000256" key="39">
    <source>
        <dbReference type="ARBA" id="ARBA00083277"/>
    </source>
</evidence>
<comment type="catalytic activity">
    <reaction evidence="27">
        <text>a 4-saturated-(3S)-3-hydroxyacyl-CoA = a (3E)-enoyl-CoA + H2O</text>
        <dbReference type="Rhea" id="RHEA:20724"/>
        <dbReference type="ChEBI" id="CHEBI:15377"/>
        <dbReference type="ChEBI" id="CHEBI:58521"/>
        <dbReference type="ChEBI" id="CHEBI:137480"/>
        <dbReference type="EC" id="4.2.1.17"/>
    </reaction>
    <physiologicalReaction direction="right-to-left" evidence="27">
        <dbReference type="Rhea" id="RHEA:20726"/>
    </physiologicalReaction>
</comment>
<dbReference type="SUPFAM" id="SSF52096">
    <property type="entry name" value="ClpP/crotonase"/>
    <property type="match status" value="1"/>
</dbReference>
<evidence type="ECO:0000256" key="14">
    <source>
        <dbReference type="ARBA" id="ARBA00023002"/>
    </source>
</evidence>
<keyword evidence="11" id="KW-0276">Fatty acid metabolism</keyword>
<evidence type="ECO:0000256" key="30">
    <source>
        <dbReference type="ARBA" id="ARBA00052711"/>
    </source>
</evidence>
<evidence type="ECO:0000256" key="29">
    <source>
        <dbReference type="ARBA" id="ARBA00052224"/>
    </source>
</evidence>
<dbReference type="PANTHER" id="PTHR43612">
    <property type="entry name" value="TRIFUNCTIONAL ENZYME SUBUNIT ALPHA"/>
    <property type="match status" value="1"/>
</dbReference>
<accession>A0A915PQF1</accession>
<feature type="site" description="Important for long-chain enoyl-CoA hydratase activity" evidence="41">
    <location>
        <position position="169"/>
    </location>
</feature>
<dbReference type="PANTHER" id="PTHR43612:SF3">
    <property type="entry name" value="TRIFUNCTIONAL ENZYME SUBUNIT ALPHA, MITOCHONDRIAL"/>
    <property type="match status" value="1"/>
</dbReference>
<evidence type="ECO:0000256" key="3">
    <source>
        <dbReference type="ARBA" id="ARBA00005005"/>
    </source>
</evidence>
<dbReference type="Gene3D" id="3.90.226.10">
    <property type="entry name" value="2-enoyl-CoA Hydratase, Chain A, domain 1"/>
    <property type="match status" value="1"/>
</dbReference>
<comment type="catalytic activity">
    <reaction evidence="32">
        <text>1'-[1,2-di-(9Z,12Z-octadecadienoyl)-sn-glycero-3-phospho]-3'-[1-(9Z,12Z-octadecadienoyl)-sn-glycero-3-phospho]-glycerol + (9Z)-octadecenoyl-CoA = 1'-[1,2-di-(9Z,12Z-octadecadienoyl)-sn-glycero-3-phospho]-3'-[1-(9Z,12Z-octadecadienoyl)-2-(9Z-octadecenoyl)-sn-glycero-3-phospho]-glycerol + CoA</text>
        <dbReference type="Rhea" id="RHEA:43676"/>
        <dbReference type="ChEBI" id="CHEBI:57287"/>
        <dbReference type="ChEBI" id="CHEBI:57387"/>
        <dbReference type="ChEBI" id="CHEBI:83580"/>
        <dbReference type="ChEBI" id="CHEBI:83582"/>
    </reaction>
    <physiologicalReaction direction="left-to-right" evidence="32">
        <dbReference type="Rhea" id="RHEA:43677"/>
    </physiologicalReaction>
</comment>
<dbReference type="InterPro" id="IPR029045">
    <property type="entry name" value="ClpP/crotonase-like_dom_sf"/>
</dbReference>
<dbReference type="WBParaSite" id="sdigi.contig191.g5902.t1">
    <property type="protein sequence ID" value="sdigi.contig191.g5902.t1"/>
    <property type="gene ID" value="sdigi.contig191.g5902"/>
</dbReference>
<evidence type="ECO:0000256" key="4">
    <source>
        <dbReference type="ARBA" id="ARBA00007005"/>
    </source>
</evidence>
<evidence type="ECO:0000259" key="43">
    <source>
        <dbReference type="Pfam" id="PF02737"/>
    </source>
</evidence>
<keyword evidence="19" id="KW-0456">Lyase</keyword>
<evidence type="ECO:0000256" key="15">
    <source>
        <dbReference type="ARBA" id="ARBA00023027"/>
    </source>
</evidence>
<evidence type="ECO:0000256" key="25">
    <source>
        <dbReference type="ARBA" id="ARBA00050222"/>
    </source>
</evidence>
<evidence type="ECO:0000256" key="12">
    <source>
        <dbReference type="ARBA" id="ARBA00022946"/>
    </source>
</evidence>
<dbReference type="CDD" id="cd06558">
    <property type="entry name" value="crotonase-like"/>
    <property type="match status" value="1"/>
</dbReference>
<evidence type="ECO:0000256" key="2">
    <source>
        <dbReference type="ARBA" id="ARBA00004273"/>
    </source>
</evidence>
<dbReference type="GO" id="GO:0016740">
    <property type="term" value="F:transferase activity"/>
    <property type="evidence" value="ECO:0007669"/>
    <property type="project" value="UniProtKB-KW"/>
</dbReference>
<dbReference type="Gene3D" id="3.40.50.720">
    <property type="entry name" value="NAD(P)-binding Rossmann-like Domain"/>
    <property type="match status" value="1"/>
</dbReference>
<comment type="catalytic activity">
    <reaction evidence="24">
        <text>a (3S)-3-hydroxyacyl-CoA + NAD(+) = a 3-oxoacyl-CoA + NADH + H(+)</text>
        <dbReference type="Rhea" id="RHEA:22432"/>
        <dbReference type="ChEBI" id="CHEBI:15378"/>
        <dbReference type="ChEBI" id="CHEBI:57318"/>
        <dbReference type="ChEBI" id="CHEBI:57540"/>
        <dbReference type="ChEBI" id="CHEBI:57945"/>
        <dbReference type="ChEBI" id="CHEBI:90726"/>
        <dbReference type="EC" id="1.1.1.35"/>
    </reaction>
</comment>
<keyword evidence="13" id="KW-0007">Acetylation</keyword>
<dbReference type="GO" id="GO:0005743">
    <property type="term" value="C:mitochondrial inner membrane"/>
    <property type="evidence" value="ECO:0007669"/>
    <property type="project" value="UniProtKB-SubCell"/>
</dbReference>
<dbReference type="AlphaFoldDB" id="A0A915PQF1"/>
<evidence type="ECO:0000256" key="41">
    <source>
        <dbReference type="PIRSR" id="PIRSR612803-2"/>
    </source>
</evidence>
<evidence type="ECO:0000256" key="8">
    <source>
        <dbReference type="ARBA" id="ARBA00022553"/>
    </source>
</evidence>
<evidence type="ECO:0000256" key="38">
    <source>
        <dbReference type="ARBA" id="ARBA00077617"/>
    </source>
</evidence>
<dbReference type="InterPro" id="IPR006176">
    <property type="entry name" value="3-OHacyl-CoA_DH_NAD-bd"/>
</dbReference>
<dbReference type="Pfam" id="PF00725">
    <property type="entry name" value="3HCDH"/>
    <property type="match status" value="2"/>
</dbReference>
<keyword evidence="44" id="KW-1185">Reference proteome</keyword>
<dbReference type="InterPro" id="IPR006108">
    <property type="entry name" value="3HC_DH_C"/>
</dbReference>
<evidence type="ECO:0000256" key="19">
    <source>
        <dbReference type="ARBA" id="ARBA00023239"/>
    </source>
</evidence>
<feature type="domain" description="3-hydroxyacyl-CoA dehydrogenase NAD binding" evidence="43">
    <location>
        <begin position="381"/>
        <end position="559"/>
    </location>
</feature>
<dbReference type="SUPFAM" id="SSF48179">
    <property type="entry name" value="6-phosphogluconate dehydrogenase C-terminal domain-like"/>
    <property type="match status" value="2"/>
</dbReference>
<dbReference type="InterPro" id="IPR036291">
    <property type="entry name" value="NAD(P)-bd_dom_sf"/>
</dbReference>
<dbReference type="InterPro" id="IPR008927">
    <property type="entry name" value="6-PGluconate_DH-like_C_sf"/>
</dbReference>
<evidence type="ECO:0000256" key="23">
    <source>
        <dbReference type="ARBA" id="ARBA00048361"/>
    </source>
</evidence>
<dbReference type="SUPFAM" id="SSF51735">
    <property type="entry name" value="NAD(P)-binding Rossmann-fold domains"/>
    <property type="match status" value="1"/>
</dbReference>
<evidence type="ECO:0000256" key="35">
    <source>
        <dbReference type="ARBA" id="ARBA00062153"/>
    </source>
</evidence>
<dbReference type="EC" id="1.1.1.211" evidence="36"/>
<evidence type="ECO:0000256" key="18">
    <source>
        <dbReference type="ARBA" id="ARBA00023136"/>
    </source>
</evidence>
<comment type="catalytic activity">
    <reaction evidence="31">
        <text>(3S)-hydroxytetradecanoyl-CoA + NAD(+) = 3-oxotetradecanoyl-CoA + NADH + H(+)</text>
        <dbReference type="Rhea" id="RHEA:31167"/>
        <dbReference type="ChEBI" id="CHEBI:15378"/>
        <dbReference type="ChEBI" id="CHEBI:57540"/>
        <dbReference type="ChEBI" id="CHEBI:57945"/>
        <dbReference type="ChEBI" id="CHEBI:62543"/>
        <dbReference type="ChEBI" id="CHEBI:62614"/>
    </reaction>
    <physiologicalReaction direction="left-to-right" evidence="31">
        <dbReference type="Rhea" id="RHEA:31168"/>
    </physiologicalReaction>
</comment>
<dbReference type="GO" id="GO:0006635">
    <property type="term" value="P:fatty acid beta-oxidation"/>
    <property type="evidence" value="ECO:0007669"/>
    <property type="project" value="InterPro"/>
</dbReference>
<comment type="pathway">
    <text evidence="3">Lipid metabolism; fatty acid beta-oxidation.</text>
</comment>
<keyword evidence="7" id="KW-0488">Methylation</keyword>
<keyword evidence="12" id="KW-0809">Transit peptide</keyword>
<comment type="catalytic activity">
    <reaction evidence="33">
        <text>(3S)-3-hydroxydodecanoyl-CoA + NAD(+) = 3-oxododecanoyl-CoA + NADH + H(+)</text>
        <dbReference type="Rhea" id="RHEA:31179"/>
        <dbReference type="ChEBI" id="CHEBI:15378"/>
        <dbReference type="ChEBI" id="CHEBI:57540"/>
        <dbReference type="ChEBI" id="CHEBI:57945"/>
        <dbReference type="ChEBI" id="CHEBI:62558"/>
        <dbReference type="ChEBI" id="CHEBI:62615"/>
    </reaction>
    <physiologicalReaction direction="left-to-right" evidence="33">
        <dbReference type="Rhea" id="RHEA:31180"/>
    </physiologicalReaction>
</comment>
<dbReference type="FunFam" id="1.10.1040.50:FF:000002">
    <property type="entry name" value="Trifunctional enzyme subunit alpha, mitochondrial"/>
    <property type="match status" value="1"/>
</dbReference>
<evidence type="ECO:0000256" key="5">
    <source>
        <dbReference type="ARBA" id="ARBA00008750"/>
    </source>
</evidence>
<dbReference type="GO" id="GO:0016507">
    <property type="term" value="C:mitochondrial fatty acid beta-oxidation multienzyme complex"/>
    <property type="evidence" value="ECO:0007669"/>
    <property type="project" value="InterPro"/>
</dbReference>
<protein>
    <recommendedName>
        <fullName evidence="37">Trifunctional enzyme subunit alpha, mitochondrial</fullName>
        <ecNumber evidence="36">1.1.1.211</ecNumber>
        <ecNumber evidence="6">4.2.1.17</ecNumber>
    </recommendedName>
    <alternativeName>
        <fullName evidence="38">Monolysocardiolipin acyltransferase</fullName>
    </alternativeName>
    <alternativeName>
        <fullName evidence="39">TP-alpha</fullName>
    </alternativeName>
</protein>
<dbReference type="NCBIfam" id="TIGR02441">
    <property type="entry name" value="fa_ox_alpha_mit"/>
    <property type="match status" value="1"/>
</dbReference>
<comment type="catalytic activity">
    <reaction evidence="22">
        <text>(3S)-hydroxyhexadecanoyl-CoA + NAD(+) = 3-oxohexadecanoyl-CoA + NADH + H(+)</text>
        <dbReference type="Rhea" id="RHEA:31159"/>
        <dbReference type="ChEBI" id="CHEBI:15378"/>
        <dbReference type="ChEBI" id="CHEBI:57349"/>
        <dbReference type="ChEBI" id="CHEBI:57540"/>
        <dbReference type="ChEBI" id="CHEBI:57945"/>
        <dbReference type="ChEBI" id="CHEBI:62613"/>
    </reaction>
    <physiologicalReaction direction="left-to-right" evidence="22">
        <dbReference type="Rhea" id="RHEA:31160"/>
    </physiologicalReaction>
</comment>
<keyword evidence="20" id="KW-0511">Multifunctional enzyme</keyword>
<dbReference type="Pfam" id="PF00378">
    <property type="entry name" value="ECH_1"/>
    <property type="match status" value="1"/>
</dbReference>
<evidence type="ECO:0000256" key="26">
    <source>
        <dbReference type="ARBA" id="ARBA00050446"/>
    </source>
</evidence>
<keyword evidence="8" id="KW-0597">Phosphoprotein</keyword>
<evidence type="ECO:0000256" key="22">
    <source>
        <dbReference type="ARBA" id="ARBA00047613"/>
    </source>
</evidence>
<feature type="site" description="Important for long-chain enoyl-CoA hydratase activity" evidence="41">
    <location>
        <position position="191"/>
    </location>
</feature>
<dbReference type="FunFam" id="3.40.50.720:FF:000009">
    <property type="entry name" value="Fatty oxidation complex, alpha subunit"/>
    <property type="match status" value="1"/>
</dbReference>
<keyword evidence="14" id="KW-0560">Oxidoreductase</keyword>
<evidence type="ECO:0000256" key="16">
    <source>
        <dbReference type="ARBA" id="ARBA00023098"/>
    </source>
</evidence>
<dbReference type="GO" id="GO:0070403">
    <property type="term" value="F:NAD+ binding"/>
    <property type="evidence" value="ECO:0007669"/>
    <property type="project" value="InterPro"/>
</dbReference>
<evidence type="ECO:0000256" key="37">
    <source>
        <dbReference type="ARBA" id="ARBA00068347"/>
    </source>
</evidence>
<dbReference type="GO" id="GO:0016509">
    <property type="term" value="F:long-chain (3S)-3-hydroxyacyl-CoA dehydrogenase (NAD+) activity"/>
    <property type="evidence" value="ECO:0007669"/>
    <property type="project" value="UniProtKB-EC"/>
</dbReference>
<evidence type="ECO:0000256" key="10">
    <source>
        <dbReference type="ARBA" id="ARBA00022792"/>
    </source>
</evidence>
<evidence type="ECO:0000256" key="7">
    <source>
        <dbReference type="ARBA" id="ARBA00022481"/>
    </source>
</evidence>
<keyword evidence="15" id="KW-0520">NAD</keyword>
<evidence type="ECO:0000256" key="11">
    <source>
        <dbReference type="ARBA" id="ARBA00022832"/>
    </source>
</evidence>
<evidence type="ECO:0000256" key="28">
    <source>
        <dbReference type="ARBA" id="ARBA00051877"/>
    </source>
</evidence>
<evidence type="ECO:0000313" key="45">
    <source>
        <dbReference type="WBParaSite" id="sdigi.contig191.g5902.t1"/>
    </source>
</evidence>
<dbReference type="FunFam" id="3.90.226.10:FF:000011">
    <property type="entry name" value="Fatty acid oxidation complex subunit alpha"/>
    <property type="match status" value="1"/>
</dbReference>
<keyword evidence="16" id="KW-0443">Lipid metabolism</keyword>
<evidence type="ECO:0000256" key="1">
    <source>
        <dbReference type="ARBA" id="ARBA00000469"/>
    </source>
</evidence>
<comment type="similarity">
    <text evidence="5">In the N-terminal section; belongs to the enoyl-CoA hydratase/isomerase family.</text>
</comment>
<dbReference type="GO" id="GO:0004300">
    <property type="term" value="F:enoyl-CoA hydratase activity"/>
    <property type="evidence" value="ECO:0007669"/>
    <property type="project" value="UniProtKB-EC"/>
</dbReference>
<evidence type="ECO:0000256" key="6">
    <source>
        <dbReference type="ARBA" id="ARBA00012076"/>
    </source>
</evidence>
<evidence type="ECO:0000256" key="36">
    <source>
        <dbReference type="ARBA" id="ARBA00066806"/>
    </source>
</evidence>
<feature type="domain" description="3-hydroxyacyl-CoA dehydrogenase C-terminal" evidence="42">
    <location>
        <begin position="562"/>
        <end position="657"/>
    </location>
</feature>
<keyword evidence="10" id="KW-0999">Mitochondrion inner membrane</keyword>
<feature type="active site" description="For hydroxyacyl-coenzyme A dehydrogenase activity" evidence="40">
    <location>
        <position position="528"/>
    </location>
</feature>
<evidence type="ECO:0000256" key="31">
    <source>
        <dbReference type="ARBA" id="ARBA00052834"/>
    </source>
</evidence>
<comment type="catalytic activity">
    <reaction evidence="30">
        <text>(3S)-3-hydroxydodecanoyl-CoA = (2E)-dodecenoyl-CoA + H2O</text>
        <dbReference type="Rhea" id="RHEA:31075"/>
        <dbReference type="ChEBI" id="CHEBI:15377"/>
        <dbReference type="ChEBI" id="CHEBI:57330"/>
        <dbReference type="ChEBI" id="CHEBI:62558"/>
    </reaction>
    <physiologicalReaction direction="right-to-left" evidence="30">
        <dbReference type="Rhea" id="RHEA:31077"/>
    </physiologicalReaction>
</comment>
<dbReference type="EC" id="4.2.1.17" evidence="6"/>
<name>A0A915PQF1_9BILA</name>
<comment type="subcellular location">
    <subcellularLocation>
        <location evidence="2">Mitochondrion inner membrane</location>
    </subcellularLocation>
</comment>
<proteinExistence type="inferred from homology"/>
<dbReference type="InterPro" id="IPR012803">
    <property type="entry name" value="Fa_ox_alpha_mit"/>
</dbReference>
<feature type="site" description="Important for hydroxyacyl-coenzyme A dehydrogenase activity" evidence="41">
    <location>
        <position position="516"/>
    </location>
</feature>
<keyword evidence="9" id="KW-0808">Transferase</keyword>
<comment type="catalytic activity">
    <reaction evidence="1">
        <text>(3S)-hydroxyhexadecanoyl-CoA = (2E)-hexadecenoyl-CoA + H2O</text>
        <dbReference type="Rhea" id="RHEA:31163"/>
        <dbReference type="ChEBI" id="CHEBI:15377"/>
        <dbReference type="ChEBI" id="CHEBI:61526"/>
        <dbReference type="ChEBI" id="CHEBI:62613"/>
    </reaction>
    <physiologicalReaction direction="right-to-left" evidence="1">
        <dbReference type="Rhea" id="RHEA:31165"/>
    </physiologicalReaction>
</comment>
<evidence type="ECO:0000259" key="42">
    <source>
        <dbReference type="Pfam" id="PF00725"/>
    </source>
</evidence>
<comment type="catalytic activity">
    <reaction evidence="29">
        <text>(3S)-hydroxyoctanoyl-CoA + NAD(+) = 3-oxooctanoyl-CoA + NADH + H(+)</text>
        <dbReference type="Rhea" id="RHEA:31195"/>
        <dbReference type="ChEBI" id="CHEBI:15378"/>
        <dbReference type="ChEBI" id="CHEBI:57540"/>
        <dbReference type="ChEBI" id="CHEBI:57945"/>
        <dbReference type="ChEBI" id="CHEBI:62617"/>
        <dbReference type="ChEBI" id="CHEBI:62619"/>
    </reaction>
    <physiologicalReaction direction="left-to-right" evidence="29">
        <dbReference type="Rhea" id="RHEA:31196"/>
    </physiologicalReaction>
</comment>
<evidence type="ECO:0000256" key="20">
    <source>
        <dbReference type="ARBA" id="ARBA00023268"/>
    </source>
</evidence>
<comment type="catalytic activity">
    <reaction evidence="34">
        <text>1'-[1,2-di-(9Z,12Z-octadecadienoyl)-sn-glycero-3-phospho]-3'-[1-(9Z,12Z-octadecadienoyl)-sn-glycero-3-phospho]-glycerol + hexadecanoyl-CoA = 1'-[1,2-di-(9Z,12Z-octadecadienoyl)-sn-glycero-3-phospho]-3'-[1-(9Z,12Z-octadecadienoyl)-2-hexadecanoyl-sn-glycero-3-phospho]-glycerol + CoA</text>
        <dbReference type="Rhea" id="RHEA:43680"/>
        <dbReference type="ChEBI" id="CHEBI:57287"/>
        <dbReference type="ChEBI" id="CHEBI:57379"/>
        <dbReference type="ChEBI" id="CHEBI:83580"/>
        <dbReference type="ChEBI" id="CHEBI:83583"/>
    </reaction>
    <physiologicalReaction direction="left-to-right" evidence="34">
        <dbReference type="Rhea" id="RHEA:43681"/>
    </physiologicalReaction>
</comment>
<organism evidence="44 45">
    <name type="scientific">Setaria digitata</name>
    <dbReference type="NCBI Taxonomy" id="48799"/>
    <lineage>
        <taxon>Eukaryota</taxon>
        <taxon>Metazoa</taxon>
        <taxon>Ecdysozoa</taxon>
        <taxon>Nematoda</taxon>
        <taxon>Chromadorea</taxon>
        <taxon>Rhabditida</taxon>
        <taxon>Spirurina</taxon>
        <taxon>Spiruromorpha</taxon>
        <taxon>Filarioidea</taxon>
        <taxon>Setariidae</taxon>
        <taxon>Setaria</taxon>
    </lineage>
</organism>
<dbReference type="InterPro" id="IPR050136">
    <property type="entry name" value="FA_oxidation_alpha_subunit"/>
</dbReference>
<sequence length="788" mass="86556">MMLSTRVASILQQKYLTASVLRTIARLANTKVDIKSTVKPQVTNLSHQEMSKGRSRETVTLKVKDSIAVVKINLPNAKENLLNEAVAEDLHYYMELIEADAAIKGVVIISGKPNTFIAGADIGMLSKCKTSAEARKVSSDGQREFLRIENSGKPVVAAIMGTCMGGGLELALACHYRIAMNVPKTQFSLPEVKLGLLPGAGGTQRLPKLVSITEALGMMLTGKTLPAIKAKKIGLIDHIVQPIGAGVKPAEENNYDYLEQIAVEAAQQLSMGTLEVDRKKSYWKKAVDYTLTKTPLFKHFILKKARENVMKMTFGNYPAPLKILDVVETGITKGPDLGYLEESEAFGELSQTAQCKALIGIFNGRTECRRNKFGEEKKVRKLAVIGAGLMGAGIANVSIDKNIQTYLVDVNDEGLARGQNQIYKHYDELVKKRRITDSERHKFMANLKTTYKYSDLHDCDVVIEAVFEDLSLKHEIIKKLESVVSEQCIIASNTSALPIAQIASVSKRPERIIGMHYFSPVEKMELLEVITTENTSKEAIAIAGQLGLTQNKLVVVVKDSPGFFVVRCLAPMMSEVIRLLQEGVQPDVIDDMTKNYGFPVGAATLADEVGLDVAQHVAKFLDETLGPRVGGGSVELLEEMVASGFKGRKSGKGCFSYGNSKKFGVFSKKKSVNEAALRILQKYQLIPDPTVSSLADRQLRLLCRYVNEAAICLEEGVISSPSDGDTASVFGIGFPPFWGGPFRFVDMYGADKLISNMSRYAEAYSSEQFKPAQIIQDHAKRNTRFYPE</sequence>
<evidence type="ECO:0000256" key="32">
    <source>
        <dbReference type="ARBA" id="ARBA00052860"/>
    </source>
</evidence>
<evidence type="ECO:0000256" key="9">
    <source>
        <dbReference type="ARBA" id="ARBA00022679"/>
    </source>
</evidence>
<comment type="catalytic activity">
    <reaction evidence="26">
        <text>a long-chain (3S)-3-hydroxy fatty acyl-CoA + NAD(+) = a long-chain 3-oxo-fatty acyl-CoA + NADH + H(+)</text>
        <dbReference type="Rhea" id="RHEA:52656"/>
        <dbReference type="ChEBI" id="CHEBI:15378"/>
        <dbReference type="ChEBI" id="CHEBI:57540"/>
        <dbReference type="ChEBI" id="CHEBI:57945"/>
        <dbReference type="ChEBI" id="CHEBI:136757"/>
        <dbReference type="ChEBI" id="CHEBI:136758"/>
        <dbReference type="EC" id="1.1.1.211"/>
    </reaction>
    <physiologicalReaction direction="left-to-right" evidence="26">
        <dbReference type="Rhea" id="RHEA:52657"/>
    </physiologicalReaction>
</comment>
<evidence type="ECO:0000256" key="27">
    <source>
        <dbReference type="ARBA" id="ARBA00051215"/>
    </source>
</evidence>
<comment type="subunit">
    <text evidence="35">Heterotetramer of 2 alpha/HADHA and 2 beta/HADHB subunits; forms the mitochondrial trifunctional enzyme. Also purified as higher order heterooligomers including a 4 alpha/HADHA and 4 beta/HADHB heterooligomer which physiological significance remains unclear. The mitochondrial trifunctional enzyme interacts with MTLN.</text>
</comment>
<evidence type="ECO:0000256" key="13">
    <source>
        <dbReference type="ARBA" id="ARBA00022990"/>
    </source>
</evidence>
<feature type="domain" description="3-hydroxyacyl-CoA dehydrogenase C-terminal" evidence="42">
    <location>
        <begin position="700"/>
        <end position="781"/>
    </location>
</feature>